<evidence type="ECO:0000313" key="2">
    <source>
        <dbReference type="Proteomes" id="UP001054821"/>
    </source>
</evidence>
<dbReference type="EMBL" id="JAJFAZ020000008">
    <property type="protein sequence ID" value="KAI5312030.1"/>
    <property type="molecule type" value="Genomic_DNA"/>
</dbReference>
<reference evidence="1 2" key="1">
    <citation type="journal article" date="2022" name="G3 (Bethesda)">
        <title>Whole-genome sequence and methylome profiling of the almond [Prunus dulcis (Mill.) D.A. Webb] cultivar 'Nonpareil'.</title>
        <authorList>
            <person name="D'Amico-Willman K.M."/>
            <person name="Ouma W.Z."/>
            <person name="Meulia T."/>
            <person name="Sideli G.M."/>
            <person name="Gradziel T.M."/>
            <person name="Fresnedo-Ramirez J."/>
        </authorList>
    </citation>
    <scope>NUCLEOTIDE SEQUENCE [LARGE SCALE GENOMIC DNA]</scope>
    <source>
        <strain evidence="1">Clone GOH B32 T37-40</strain>
    </source>
</reference>
<sequence>MVPTCNQHKASREELLGDVDPEKLDNSIDTLETYFTIYKYYDVQKIKFASLKLSSNALTGSPIGCLRIDLDELQDAFEKTFISSWL</sequence>
<name>A0AAD4US87_PRUDU</name>
<gene>
    <name evidence="1" type="ORF">L3X38_041203</name>
</gene>
<dbReference type="Proteomes" id="UP001054821">
    <property type="component" value="Chromosome 8"/>
</dbReference>
<protein>
    <submittedName>
        <fullName evidence="1">Uncharacterized protein</fullName>
    </submittedName>
</protein>
<comment type="caution">
    <text evidence="1">The sequence shown here is derived from an EMBL/GenBank/DDBJ whole genome shotgun (WGS) entry which is preliminary data.</text>
</comment>
<dbReference type="AlphaFoldDB" id="A0AAD4US87"/>
<proteinExistence type="predicted"/>
<keyword evidence="2" id="KW-1185">Reference proteome</keyword>
<organism evidence="1 2">
    <name type="scientific">Prunus dulcis</name>
    <name type="common">Almond</name>
    <name type="synonym">Amygdalus dulcis</name>
    <dbReference type="NCBI Taxonomy" id="3755"/>
    <lineage>
        <taxon>Eukaryota</taxon>
        <taxon>Viridiplantae</taxon>
        <taxon>Streptophyta</taxon>
        <taxon>Embryophyta</taxon>
        <taxon>Tracheophyta</taxon>
        <taxon>Spermatophyta</taxon>
        <taxon>Magnoliopsida</taxon>
        <taxon>eudicotyledons</taxon>
        <taxon>Gunneridae</taxon>
        <taxon>Pentapetalae</taxon>
        <taxon>rosids</taxon>
        <taxon>fabids</taxon>
        <taxon>Rosales</taxon>
        <taxon>Rosaceae</taxon>
        <taxon>Amygdaloideae</taxon>
        <taxon>Amygdaleae</taxon>
        <taxon>Prunus</taxon>
    </lineage>
</organism>
<accession>A0AAD4US87</accession>
<evidence type="ECO:0000313" key="1">
    <source>
        <dbReference type="EMBL" id="KAI5312030.1"/>
    </source>
</evidence>